<dbReference type="Proteomes" id="UP001150217">
    <property type="component" value="Unassembled WGS sequence"/>
</dbReference>
<proteinExistence type="predicted"/>
<accession>A0ABQ8VKS6</accession>
<comment type="caution">
    <text evidence="1">The sequence shown here is derived from an EMBL/GenBank/DDBJ whole genome shotgun (WGS) entry which is preliminary data.</text>
</comment>
<gene>
    <name evidence="1" type="ORF">C8R41DRAFT_251420</name>
</gene>
<dbReference type="EMBL" id="JANVFT010000025">
    <property type="protein sequence ID" value="KAJ4496876.1"/>
    <property type="molecule type" value="Genomic_DNA"/>
</dbReference>
<sequence>MARRVRFHFQRNSWAIILGDRQVFSNHHLAHYQDLLGSSKPKNISNYTPGSGFDGELPEFHGHFSDGIALVPAFCPSCVFDEKLPMYTRMHQFSDVFHFMEHFNHIHQPLFTESENPCPVPFCGHHRFTKQELVIHFIKFHRMPLASTGKHYKVKRLLLPSPDMEVVKYKRRKKSEGFWCIGCSGEVKDINKHLQRPQNSEKARECARIGKYSVIANGERGPFQLWTAAVLP</sequence>
<keyword evidence="2" id="KW-1185">Reference proteome</keyword>
<protein>
    <recommendedName>
        <fullName evidence="3">C2H2-type domain-containing protein</fullName>
    </recommendedName>
</protein>
<evidence type="ECO:0000313" key="1">
    <source>
        <dbReference type="EMBL" id="KAJ4496876.1"/>
    </source>
</evidence>
<organism evidence="1 2">
    <name type="scientific">Lentinula lateritia</name>
    <dbReference type="NCBI Taxonomy" id="40482"/>
    <lineage>
        <taxon>Eukaryota</taxon>
        <taxon>Fungi</taxon>
        <taxon>Dikarya</taxon>
        <taxon>Basidiomycota</taxon>
        <taxon>Agaricomycotina</taxon>
        <taxon>Agaricomycetes</taxon>
        <taxon>Agaricomycetidae</taxon>
        <taxon>Agaricales</taxon>
        <taxon>Marasmiineae</taxon>
        <taxon>Omphalotaceae</taxon>
        <taxon>Lentinula</taxon>
    </lineage>
</organism>
<reference evidence="1" key="1">
    <citation type="submission" date="2022-08" db="EMBL/GenBank/DDBJ databases">
        <title>A Global Phylogenomic Analysis of the Shiitake Genus Lentinula.</title>
        <authorList>
            <consortium name="DOE Joint Genome Institute"/>
            <person name="Sierra-Patev S."/>
            <person name="Min B."/>
            <person name="Naranjo-Ortiz M."/>
            <person name="Looney B."/>
            <person name="Konkel Z."/>
            <person name="Slot J.C."/>
            <person name="Sakamoto Y."/>
            <person name="Steenwyk J.L."/>
            <person name="Rokas A."/>
            <person name="Carro J."/>
            <person name="Camarero S."/>
            <person name="Ferreira P."/>
            <person name="Molpeceres G."/>
            <person name="Ruiz-Duenas F.J."/>
            <person name="Serrano A."/>
            <person name="Henrissat B."/>
            <person name="Drula E."/>
            <person name="Hughes K.W."/>
            <person name="Mata J.L."/>
            <person name="Ishikawa N.K."/>
            <person name="Vargas-Isla R."/>
            <person name="Ushijima S."/>
            <person name="Smith C.A."/>
            <person name="Ahrendt S."/>
            <person name="Andreopoulos W."/>
            <person name="He G."/>
            <person name="Labutti K."/>
            <person name="Lipzen A."/>
            <person name="Ng V."/>
            <person name="Riley R."/>
            <person name="Sandor L."/>
            <person name="Barry K."/>
            <person name="Martinez A.T."/>
            <person name="Xiao Y."/>
            <person name="Gibbons J.G."/>
            <person name="Terashima K."/>
            <person name="Grigoriev I.V."/>
            <person name="Hibbett D.S."/>
        </authorList>
    </citation>
    <scope>NUCLEOTIDE SEQUENCE</scope>
    <source>
        <strain evidence="1">RHP3577 ss4</strain>
    </source>
</reference>
<evidence type="ECO:0000313" key="2">
    <source>
        <dbReference type="Proteomes" id="UP001150217"/>
    </source>
</evidence>
<name>A0ABQ8VKS6_9AGAR</name>
<evidence type="ECO:0008006" key="3">
    <source>
        <dbReference type="Google" id="ProtNLM"/>
    </source>
</evidence>